<proteinExistence type="predicted"/>
<evidence type="ECO:0000313" key="3">
    <source>
        <dbReference type="EMBL" id="KAG6488144.1"/>
    </source>
</evidence>
<dbReference type="OrthoDB" id="1939646at2759"/>
<feature type="compositionally biased region" description="Basic and acidic residues" evidence="1">
    <location>
        <begin position="313"/>
        <end position="325"/>
    </location>
</feature>
<feature type="compositionally biased region" description="Low complexity" evidence="1">
    <location>
        <begin position="121"/>
        <end position="135"/>
    </location>
</feature>
<dbReference type="InterPro" id="IPR012417">
    <property type="entry name" value="CaM-bd_dom_pln"/>
</dbReference>
<dbReference type="SMART" id="SM01054">
    <property type="entry name" value="CaM_binding"/>
    <property type="match status" value="1"/>
</dbReference>
<evidence type="ECO:0000256" key="1">
    <source>
        <dbReference type="SAM" id="MobiDB-lite"/>
    </source>
</evidence>
<evidence type="ECO:0000259" key="2">
    <source>
        <dbReference type="SMART" id="SM01054"/>
    </source>
</evidence>
<name>A0A8J5FEG1_ZINOF</name>
<protein>
    <recommendedName>
        <fullName evidence="2">Calmodulin-binding domain-containing protein</fullName>
    </recommendedName>
</protein>
<organism evidence="3 4">
    <name type="scientific">Zingiber officinale</name>
    <name type="common">Ginger</name>
    <name type="synonym">Amomum zingiber</name>
    <dbReference type="NCBI Taxonomy" id="94328"/>
    <lineage>
        <taxon>Eukaryota</taxon>
        <taxon>Viridiplantae</taxon>
        <taxon>Streptophyta</taxon>
        <taxon>Embryophyta</taxon>
        <taxon>Tracheophyta</taxon>
        <taxon>Spermatophyta</taxon>
        <taxon>Magnoliopsida</taxon>
        <taxon>Liliopsida</taxon>
        <taxon>Zingiberales</taxon>
        <taxon>Zingiberaceae</taxon>
        <taxon>Zingiber</taxon>
    </lineage>
</organism>
<feature type="compositionally biased region" description="Low complexity" evidence="1">
    <location>
        <begin position="67"/>
        <end position="80"/>
    </location>
</feature>
<feature type="compositionally biased region" description="Low complexity" evidence="1">
    <location>
        <begin position="13"/>
        <end position="22"/>
    </location>
</feature>
<dbReference type="EMBL" id="JACMSC010000015">
    <property type="protein sequence ID" value="KAG6488144.1"/>
    <property type="molecule type" value="Genomic_DNA"/>
</dbReference>
<comment type="caution">
    <text evidence="3">The sequence shown here is derived from an EMBL/GenBank/DDBJ whole genome shotgun (WGS) entry which is preliminary data.</text>
</comment>
<feature type="region of interest" description="Disordered" evidence="1">
    <location>
        <begin position="1"/>
        <end position="191"/>
    </location>
</feature>
<dbReference type="GO" id="GO:0005516">
    <property type="term" value="F:calmodulin binding"/>
    <property type="evidence" value="ECO:0007669"/>
    <property type="project" value="InterPro"/>
</dbReference>
<evidence type="ECO:0000313" key="4">
    <source>
        <dbReference type="Proteomes" id="UP000734854"/>
    </source>
</evidence>
<gene>
    <name evidence="3" type="ORF">ZIOFF_056902</name>
</gene>
<sequence length="424" mass="45020">MASSRASAHLKKTTSISSSQTSPDEIHRRRAAKPSALGSPQRETTVTPQHKPLIRSATDSAAKVGRTRTPPQTAAVPAAANKSRTPGAARKPAEKPPSPSRQPLKSPSRTNATAKDKTPKPATSTASRVVASSRPGSVSEKATRAPRAGVGGAQSTAKVRSPARNVVAGQKVSSTSVADATRRAASIEEPSVTTDPVHLVVTSSESHVSGECNGIVEGKAETKEETVLTETDEAIEEENINLESQRPEQHGSPEQNLDGSRVLEISNEEPPADESIEQPRRDETEGANLTMPEPRAVDVEETGSDVSPAAESTMEKIEAEADHARKAPAPARAESRRAALDENGGEAAPTLMVFKKPTFLQAKKKEEKVSNDVIEETWSKLLEKRKSKVRALVGAFETVISLQDEGQPGQSPETTSDKEPTDST</sequence>
<accession>A0A8J5FEG1</accession>
<dbReference type="Pfam" id="PF07839">
    <property type="entry name" value="CaM_binding"/>
    <property type="match status" value="1"/>
</dbReference>
<reference evidence="3 4" key="1">
    <citation type="submission" date="2020-08" db="EMBL/GenBank/DDBJ databases">
        <title>Plant Genome Project.</title>
        <authorList>
            <person name="Zhang R.-G."/>
        </authorList>
    </citation>
    <scope>NUCLEOTIDE SEQUENCE [LARGE SCALE GENOMIC DNA]</scope>
    <source>
        <tissue evidence="3">Rhizome</tissue>
    </source>
</reference>
<feature type="region of interest" description="Disordered" evidence="1">
    <location>
        <begin position="213"/>
        <end position="344"/>
    </location>
</feature>
<dbReference type="AlphaFoldDB" id="A0A8J5FEG1"/>
<dbReference type="PANTHER" id="PTHR33349">
    <property type="entry name" value="EMB|CAB62594.1"/>
    <property type="match status" value="1"/>
</dbReference>
<dbReference type="PANTHER" id="PTHR33349:SF13">
    <property type="entry name" value="OS04G0284900 PROTEIN"/>
    <property type="match status" value="1"/>
</dbReference>
<keyword evidence="4" id="KW-1185">Reference proteome</keyword>
<dbReference type="Proteomes" id="UP000734854">
    <property type="component" value="Unassembled WGS sequence"/>
</dbReference>
<feature type="compositionally biased region" description="Acidic residues" evidence="1">
    <location>
        <begin position="266"/>
        <end position="276"/>
    </location>
</feature>
<feature type="compositionally biased region" description="Polar residues" evidence="1">
    <location>
        <begin position="101"/>
        <end position="113"/>
    </location>
</feature>
<feature type="compositionally biased region" description="Basic and acidic residues" evidence="1">
    <location>
        <begin position="415"/>
        <end position="424"/>
    </location>
</feature>
<feature type="domain" description="Calmodulin-binding" evidence="2">
    <location>
        <begin position="303"/>
        <end position="401"/>
    </location>
</feature>
<feature type="compositionally biased region" description="Acidic residues" evidence="1">
    <location>
        <begin position="230"/>
        <end position="240"/>
    </location>
</feature>
<feature type="region of interest" description="Disordered" evidence="1">
    <location>
        <begin position="400"/>
        <end position="424"/>
    </location>
</feature>